<feature type="compositionally biased region" description="Basic residues" evidence="4">
    <location>
        <begin position="645"/>
        <end position="671"/>
    </location>
</feature>
<dbReference type="Ensembl" id="ENSGWIT00000031426.1">
    <property type="protein sequence ID" value="ENSGWIP00000028803.1"/>
    <property type="gene ID" value="ENSGWIG00000015030.1"/>
</dbReference>
<evidence type="ECO:0000256" key="1">
    <source>
        <dbReference type="ARBA" id="ARBA00022723"/>
    </source>
</evidence>
<dbReference type="PROSITE" id="PS00028">
    <property type="entry name" value="ZINC_FINGER_C2H2_1"/>
    <property type="match status" value="1"/>
</dbReference>
<dbReference type="GO" id="GO:0005634">
    <property type="term" value="C:nucleus"/>
    <property type="evidence" value="ECO:0007669"/>
    <property type="project" value="TreeGrafter"/>
</dbReference>
<protein>
    <submittedName>
        <fullName evidence="6">Uncharacterized LOC114476441</fullName>
    </submittedName>
</protein>
<dbReference type="PANTHER" id="PTHR17614:SF13">
    <property type="entry name" value="ZINC FINGER PROTEIN 804A"/>
    <property type="match status" value="1"/>
</dbReference>
<reference evidence="6" key="1">
    <citation type="submission" date="2020-06" db="EMBL/GenBank/DDBJ databases">
        <authorList>
            <consortium name="Wellcome Sanger Institute Data Sharing"/>
        </authorList>
    </citation>
    <scope>NUCLEOTIDE SEQUENCE [LARGE SCALE GENOMIC DNA]</scope>
</reference>
<keyword evidence="1" id="KW-0479">Metal-binding</keyword>
<keyword evidence="7" id="KW-1185">Reference proteome</keyword>
<feature type="region of interest" description="Disordered" evidence="4">
    <location>
        <begin position="963"/>
        <end position="985"/>
    </location>
</feature>
<evidence type="ECO:0000256" key="4">
    <source>
        <dbReference type="SAM" id="MobiDB-lite"/>
    </source>
</evidence>
<reference evidence="6" key="2">
    <citation type="submission" date="2025-08" db="UniProtKB">
        <authorList>
            <consortium name="Ensembl"/>
        </authorList>
    </citation>
    <scope>IDENTIFICATION</scope>
</reference>
<dbReference type="GeneID" id="114476441"/>
<evidence type="ECO:0000256" key="2">
    <source>
        <dbReference type="ARBA" id="ARBA00022771"/>
    </source>
</evidence>
<dbReference type="GO" id="GO:0008270">
    <property type="term" value="F:zinc ion binding"/>
    <property type="evidence" value="ECO:0007669"/>
    <property type="project" value="UniProtKB-KW"/>
</dbReference>
<feature type="domain" description="C2H2-type" evidence="5">
    <location>
        <begin position="46"/>
        <end position="68"/>
    </location>
</feature>
<name>A0A8C5GDQ9_GOUWI</name>
<dbReference type="InterPro" id="IPR052445">
    <property type="entry name" value="ZnF-G_patch_domain"/>
</dbReference>
<evidence type="ECO:0000313" key="6">
    <source>
        <dbReference type="Ensembl" id="ENSGWIP00000028803.1"/>
    </source>
</evidence>
<dbReference type="SUPFAM" id="SSF57667">
    <property type="entry name" value="beta-beta-alpha zinc fingers"/>
    <property type="match status" value="1"/>
</dbReference>
<evidence type="ECO:0000313" key="7">
    <source>
        <dbReference type="Proteomes" id="UP000694680"/>
    </source>
</evidence>
<dbReference type="OrthoDB" id="4822at2759"/>
<feature type="compositionally biased region" description="Basic and acidic residues" evidence="4">
    <location>
        <begin position="1189"/>
        <end position="1205"/>
    </location>
</feature>
<feature type="region of interest" description="Disordered" evidence="4">
    <location>
        <begin position="1183"/>
        <end position="1243"/>
    </location>
</feature>
<proteinExistence type="predicted"/>
<keyword evidence="2" id="KW-0863">Zinc-finger</keyword>
<organism evidence="6 7">
    <name type="scientific">Gouania willdenowi</name>
    <name type="common">Blunt-snouted clingfish</name>
    <name type="synonym">Lepadogaster willdenowi</name>
    <dbReference type="NCBI Taxonomy" id="441366"/>
    <lineage>
        <taxon>Eukaryota</taxon>
        <taxon>Metazoa</taxon>
        <taxon>Chordata</taxon>
        <taxon>Craniata</taxon>
        <taxon>Vertebrata</taxon>
        <taxon>Euteleostomi</taxon>
        <taxon>Actinopterygii</taxon>
        <taxon>Neopterygii</taxon>
        <taxon>Teleostei</taxon>
        <taxon>Neoteleostei</taxon>
        <taxon>Acanthomorphata</taxon>
        <taxon>Ovalentaria</taxon>
        <taxon>Blenniimorphae</taxon>
        <taxon>Blenniiformes</taxon>
        <taxon>Gobiesocoidei</taxon>
        <taxon>Gobiesocidae</taxon>
        <taxon>Gobiesocinae</taxon>
        <taxon>Gouania</taxon>
    </lineage>
</organism>
<evidence type="ECO:0000259" key="5">
    <source>
        <dbReference type="PROSITE" id="PS00028"/>
    </source>
</evidence>
<dbReference type="RefSeq" id="XP_028323746.1">
    <property type="nucleotide sequence ID" value="XM_028467945.1"/>
</dbReference>
<sequence length="1392" mass="154669">MACYYIVISSTHLRDGQLRSIKGVFRGPIGANNPKATEEADCRFYCELCDKQYVRHQQYENHINSYDHHHKQRLKELKQREFYRALSCRRNRRRREERREERGALKSLHQNNYKRTGECAPGSGPMFRSTTVAVDPAAQSRPEALRPGVATLGTKIQPFLPLDHTLESRLLSNAEWAYGKMDAKSTTTTNPIAEARIVNKNRLNCKQLTAAGGFVSDDQAKTINSSKNSQMSWTGGYLNTVIPNNDTLSASNAHSNGSGLNKIIENSTTDSFSNSRKPPNKVRPVSFALPKRSCILLHQSAAIFIQAGRGKDSPGKQHDAIAEESAKSLKEKHPDKQLKSPITADVEVVDVDGWDSKNQGDMDCNAAIRHSEAGSIMSVERGNTEPCGHGAQASLNNCNEIGVEDSIITSGAQFSLCKGNQTGIPVRQESESGARSYLNSGLAEPTCSNILEETHNAVNKETTQNVVVNDPLNGVSDNVSAQSQAVEPSLDSASVHPGRPKEPFCPVLNRDGSRVLLWPTEMLCYTKTSPIISYSINPLLYDFRAHNKAKEGVEAKKGGLEEARERIKPCVIKQPDCQQKIGDTEEGREVRVDERKEVDEIGEAGNPTELEACRSDGVFHDDSALKLVPLSKECHPTPAPDRQIASRKRKRRGGVRRGIRKRGRRRRGKKTDKKDSEKGRRIIGALCVNQMFEGRAEERLNREGREKGLFSNLAAHRLAGRGEKRMRGEKEWIKGHLAEQERASRNEEKRGELLSNFSVNRCNRCTQLCAEAKREGCLHLAQQSAIGWDPELRKLLSRGTACNLVISPNPGTAIEMPRCPAITHNLLQNDSKAEVINTKAGKDGGSADDREWRNPRMEEIRAAAQKVKENMYNLAISDVSFPCRDTEIHLVPRAQSEAACHPAIRPVPAPFRETACTQRQTIPMGHDNPVPSLTPCCSEADVRIGSSCADTPLPVSNVEVSERAQRTEKLPGAGMAQTQRWKKGRQATKRAIGILKQQQRLEEASEALTSDASVGETFCSRDLSVALELKSNDIQTFLGNCSTLEDKAPDCGTKHSQNKAERVCDTCSSSSNGISQVNFGPLAGGEKKEENHHTCNTICKMNQDRNERNDLNNTTNVIESLTRDNDKIRQRTVHVELHMCGTKDTRADAVLDVKALSDCVLPHEHIDIPPRDGFDQHLKLENNKTAQSESDKTKPQQHRIPDTRGCDAVGSSQRDGRIRMDKGTDTHGKEGKEEGRCRNSREKQEVWERLRRKEGDIDFDQLYPEKRPCFPHHHHHHHHLPTPCIPLHILPPPSASSSFSLRHTIIRHHLSILPPPSHLPVPSYPHLFHLAPAHAPPPPPPPPLHPSFYASPPIPLLEAPGPYPLTFHPVQGHHPSLYPPPHTAVLPLQVLF</sequence>
<dbReference type="PANTHER" id="PTHR17614">
    <property type="entry name" value="ZINC FINGER-CONTAINING"/>
    <property type="match status" value="1"/>
</dbReference>
<keyword evidence="3" id="KW-0862">Zinc</keyword>
<accession>A0A8C5GDQ9</accession>
<dbReference type="InterPro" id="IPR013087">
    <property type="entry name" value="Znf_C2H2_type"/>
</dbReference>
<evidence type="ECO:0000256" key="3">
    <source>
        <dbReference type="ARBA" id="ARBA00022833"/>
    </source>
</evidence>
<dbReference type="Proteomes" id="UP000694680">
    <property type="component" value="Chromosome 15"/>
</dbReference>
<feature type="compositionally biased region" description="Basic and acidic residues" evidence="4">
    <location>
        <begin position="1214"/>
        <end position="1243"/>
    </location>
</feature>
<dbReference type="InterPro" id="IPR036236">
    <property type="entry name" value="Znf_C2H2_sf"/>
</dbReference>
<reference evidence="6" key="3">
    <citation type="submission" date="2025-09" db="UniProtKB">
        <authorList>
            <consortium name="Ensembl"/>
        </authorList>
    </citation>
    <scope>IDENTIFICATION</scope>
</reference>
<feature type="region of interest" description="Disordered" evidence="4">
    <location>
        <begin position="631"/>
        <end position="677"/>
    </location>
</feature>
<gene>
    <name evidence="6" type="primary">LOC114476441</name>
</gene>